<organism evidence="1 2">
    <name type="scientific">Streptomyces sp. 900129855</name>
    <dbReference type="NCBI Taxonomy" id="3155129"/>
    <lineage>
        <taxon>Bacteria</taxon>
        <taxon>Bacillati</taxon>
        <taxon>Actinomycetota</taxon>
        <taxon>Actinomycetes</taxon>
        <taxon>Kitasatosporales</taxon>
        <taxon>Streptomycetaceae</taxon>
        <taxon>Streptomyces</taxon>
    </lineage>
</organism>
<accession>A0ABV2ZSB2</accession>
<dbReference type="InterPro" id="IPR036689">
    <property type="entry name" value="ESAT-6-like_sf"/>
</dbReference>
<proteinExistence type="predicted"/>
<dbReference type="Proteomes" id="UP001550739">
    <property type="component" value="Unassembled WGS sequence"/>
</dbReference>
<evidence type="ECO:0000313" key="1">
    <source>
        <dbReference type="EMBL" id="MEU3785440.1"/>
    </source>
</evidence>
<sequence length="96" mass="10622">MADYSLQFDGLEETVTQMNKIAGEISNFLTELQTGTMQAIMEWESGARDLFDASRTEWARAATDMTTQAQNAQIALSAIIGHYSDGERAGATIWNR</sequence>
<name>A0ABV2ZSB2_9ACTN</name>
<protein>
    <submittedName>
        <fullName evidence="1">WXG100 family type VII secretion target</fullName>
    </submittedName>
</protein>
<dbReference type="Gene3D" id="1.10.287.1060">
    <property type="entry name" value="ESAT-6-like"/>
    <property type="match status" value="1"/>
</dbReference>
<dbReference type="Pfam" id="PF06013">
    <property type="entry name" value="WXG100"/>
    <property type="match status" value="1"/>
</dbReference>
<dbReference type="RefSeq" id="WP_334582421.1">
    <property type="nucleotide sequence ID" value="NZ_JBEZVE010000020.1"/>
</dbReference>
<gene>
    <name evidence="1" type="ORF">AB0E89_33715</name>
</gene>
<dbReference type="SUPFAM" id="SSF140453">
    <property type="entry name" value="EsxAB dimer-like"/>
    <property type="match status" value="1"/>
</dbReference>
<dbReference type="InterPro" id="IPR010310">
    <property type="entry name" value="T7SS_ESAT-6-like"/>
</dbReference>
<keyword evidence="2" id="KW-1185">Reference proteome</keyword>
<dbReference type="EMBL" id="JBEZVE010000020">
    <property type="protein sequence ID" value="MEU3785440.1"/>
    <property type="molecule type" value="Genomic_DNA"/>
</dbReference>
<comment type="caution">
    <text evidence="1">The sequence shown here is derived from an EMBL/GenBank/DDBJ whole genome shotgun (WGS) entry which is preliminary data.</text>
</comment>
<evidence type="ECO:0000313" key="2">
    <source>
        <dbReference type="Proteomes" id="UP001550739"/>
    </source>
</evidence>
<reference evidence="1 2" key="1">
    <citation type="submission" date="2024-06" db="EMBL/GenBank/DDBJ databases">
        <title>The Natural Products Discovery Center: Release of the First 8490 Sequenced Strains for Exploring Actinobacteria Biosynthetic Diversity.</title>
        <authorList>
            <person name="Kalkreuter E."/>
            <person name="Kautsar S.A."/>
            <person name="Yang D."/>
            <person name="Bader C.D."/>
            <person name="Teijaro C.N."/>
            <person name="Fluegel L."/>
            <person name="Davis C.M."/>
            <person name="Simpson J.R."/>
            <person name="Lauterbach L."/>
            <person name="Steele A.D."/>
            <person name="Gui C."/>
            <person name="Meng S."/>
            <person name="Li G."/>
            <person name="Viehrig K."/>
            <person name="Ye F."/>
            <person name="Su P."/>
            <person name="Kiefer A.F."/>
            <person name="Nichols A."/>
            <person name="Cepeda A.J."/>
            <person name="Yan W."/>
            <person name="Fan B."/>
            <person name="Jiang Y."/>
            <person name="Adhikari A."/>
            <person name="Zheng C.-J."/>
            <person name="Schuster L."/>
            <person name="Cowan T.M."/>
            <person name="Smanski M.J."/>
            <person name="Chevrette M.G."/>
            <person name="De Carvalho L.P.S."/>
            <person name="Shen B."/>
        </authorList>
    </citation>
    <scope>NUCLEOTIDE SEQUENCE [LARGE SCALE GENOMIC DNA]</scope>
    <source>
        <strain evidence="1 2">NPDC033843</strain>
    </source>
</reference>